<dbReference type="InterPro" id="IPR001453">
    <property type="entry name" value="MoaB/Mog_dom"/>
</dbReference>
<dbReference type="OrthoDB" id="9804758at2"/>
<dbReference type="RefSeq" id="WP_108692791.1">
    <property type="nucleotide sequence ID" value="NZ_QCYH01000008.1"/>
</dbReference>
<dbReference type="CDD" id="cd00887">
    <property type="entry name" value="MoeA"/>
    <property type="match status" value="1"/>
</dbReference>
<comment type="similarity">
    <text evidence="3 6">Belongs to the MoeA family.</text>
</comment>
<dbReference type="InterPro" id="IPR036135">
    <property type="entry name" value="MoeA_linker/N_sf"/>
</dbReference>
<dbReference type="InterPro" id="IPR008284">
    <property type="entry name" value="MoCF_biosynth_CS"/>
</dbReference>
<keyword evidence="4 6" id="KW-0501">Molybdenum cofactor biosynthesis</keyword>
<dbReference type="Gene3D" id="2.40.340.10">
    <property type="entry name" value="MoeA, C-terminal, domain IV"/>
    <property type="match status" value="1"/>
</dbReference>
<evidence type="ECO:0000256" key="1">
    <source>
        <dbReference type="ARBA" id="ARBA00002901"/>
    </source>
</evidence>
<name>A0A2T7G4T5_9RHOB</name>
<dbReference type="InterPro" id="IPR036425">
    <property type="entry name" value="MoaB/Mog-like_dom_sf"/>
</dbReference>
<proteinExistence type="inferred from homology"/>
<evidence type="ECO:0000256" key="6">
    <source>
        <dbReference type="RuleBase" id="RU365090"/>
    </source>
</evidence>
<comment type="function">
    <text evidence="1 6">Catalyzes the insertion of molybdate into adenylated molybdopterin with the concomitant release of AMP.</text>
</comment>
<dbReference type="AlphaFoldDB" id="A0A2T7G4T5"/>
<evidence type="ECO:0000313" key="9">
    <source>
        <dbReference type="Proteomes" id="UP000244446"/>
    </source>
</evidence>
<protein>
    <recommendedName>
        <fullName evidence="6">Molybdopterin molybdenumtransferase</fullName>
        <ecNumber evidence="6">2.10.1.1</ecNumber>
    </recommendedName>
</protein>
<dbReference type="NCBIfam" id="TIGR00177">
    <property type="entry name" value="molyb_syn"/>
    <property type="match status" value="1"/>
</dbReference>
<keyword evidence="9" id="KW-1185">Reference proteome</keyword>
<dbReference type="NCBIfam" id="NF045515">
    <property type="entry name" value="Glp_gephyrin"/>
    <property type="match status" value="1"/>
</dbReference>
<dbReference type="PANTHER" id="PTHR10192:SF5">
    <property type="entry name" value="GEPHYRIN"/>
    <property type="match status" value="1"/>
</dbReference>
<keyword evidence="6" id="KW-0500">Molybdenum</keyword>
<dbReference type="Pfam" id="PF03454">
    <property type="entry name" value="MoeA_C"/>
    <property type="match status" value="1"/>
</dbReference>
<dbReference type="InterPro" id="IPR005110">
    <property type="entry name" value="MoeA_linker/N"/>
</dbReference>
<dbReference type="Proteomes" id="UP000244446">
    <property type="component" value="Unassembled WGS sequence"/>
</dbReference>
<reference evidence="8 9" key="1">
    <citation type="submission" date="2018-04" db="EMBL/GenBank/DDBJ databases">
        <title>Pelagivirga bohaiensis gen. nov., sp. nov., a bacterium isolated from the Bohai Sea.</title>
        <authorList>
            <person name="Ji X."/>
        </authorList>
    </citation>
    <scope>NUCLEOTIDE SEQUENCE [LARGE SCALE GENOMIC DNA]</scope>
    <source>
        <strain evidence="8 9">BH-SD19</strain>
    </source>
</reference>
<evidence type="ECO:0000256" key="2">
    <source>
        <dbReference type="ARBA" id="ARBA00005046"/>
    </source>
</evidence>
<comment type="caution">
    <text evidence="8">The sequence shown here is derived from an EMBL/GenBank/DDBJ whole genome shotgun (WGS) entry which is preliminary data.</text>
</comment>
<dbReference type="InterPro" id="IPR036688">
    <property type="entry name" value="MoeA_C_domain_IV_sf"/>
</dbReference>
<dbReference type="Pfam" id="PF03453">
    <property type="entry name" value="MoeA_N"/>
    <property type="match status" value="1"/>
</dbReference>
<dbReference type="InterPro" id="IPR038987">
    <property type="entry name" value="MoeA-like"/>
</dbReference>
<dbReference type="EC" id="2.10.1.1" evidence="6"/>
<dbReference type="SMART" id="SM00852">
    <property type="entry name" value="MoCF_biosynth"/>
    <property type="match status" value="1"/>
</dbReference>
<keyword evidence="6 8" id="KW-0808">Transferase</keyword>
<dbReference type="InterPro" id="IPR005111">
    <property type="entry name" value="MoeA_C_domain_IV"/>
</dbReference>
<dbReference type="SUPFAM" id="SSF63882">
    <property type="entry name" value="MoeA N-terminal region -like"/>
    <property type="match status" value="1"/>
</dbReference>
<dbReference type="PROSITE" id="PS01079">
    <property type="entry name" value="MOCF_BIOSYNTHESIS_2"/>
    <property type="match status" value="1"/>
</dbReference>
<dbReference type="Gene3D" id="3.90.105.10">
    <property type="entry name" value="Molybdopterin biosynthesis moea protein, domain 2"/>
    <property type="match status" value="1"/>
</dbReference>
<keyword evidence="6" id="KW-0460">Magnesium</keyword>
<dbReference type="PANTHER" id="PTHR10192">
    <property type="entry name" value="MOLYBDOPTERIN BIOSYNTHESIS PROTEIN"/>
    <property type="match status" value="1"/>
</dbReference>
<evidence type="ECO:0000313" key="8">
    <source>
        <dbReference type="EMBL" id="PVA09438.1"/>
    </source>
</evidence>
<feature type="domain" description="MoaB/Mog" evidence="7">
    <location>
        <begin position="481"/>
        <end position="618"/>
    </location>
</feature>
<dbReference type="SUPFAM" id="SSF53218">
    <property type="entry name" value="Molybdenum cofactor biosynthesis proteins"/>
    <property type="match status" value="1"/>
</dbReference>
<evidence type="ECO:0000256" key="5">
    <source>
        <dbReference type="ARBA" id="ARBA00047317"/>
    </source>
</evidence>
<comment type="pathway">
    <text evidence="2 6">Cofactor biosynthesis; molybdopterin biosynthesis.</text>
</comment>
<evidence type="ECO:0000256" key="3">
    <source>
        <dbReference type="ARBA" id="ARBA00010763"/>
    </source>
</evidence>
<dbReference type="GO" id="GO:0061599">
    <property type="term" value="F:molybdopterin molybdotransferase activity"/>
    <property type="evidence" value="ECO:0007669"/>
    <property type="project" value="UniProtKB-UniRule"/>
</dbReference>
<dbReference type="UniPathway" id="UPA00344"/>
<dbReference type="GO" id="GO:0005829">
    <property type="term" value="C:cytosol"/>
    <property type="evidence" value="ECO:0007669"/>
    <property type="project" value="TreeGrafter"/>
</dbReference>
<dbReference type="Pfam" id="PF00994">
    <property type="entry name" value="MoCF_biosynth"/>
    <property type="match status" value="1"/>
</dbReference>
<sequence length="703" mass="72928">MRLFDTVLVVDWSARAAPSPAKPGADAIWTAAARGGAAECSYHRTRAGAMQAIDALLEEELAAGRRVLAGFDFPFGYPRGFARALTGTDDPLALWAELAARIVDGADNANNRFDVARAINAALPGIGPFWGGPEDQTDATLPAKGSLREAHGLPERRACEMHLPGAQSCWKLYTTGSVGSQALLGIPRLQALRERFGAALSVAPFEAPDTPIVLAEVYPSLLAPHVAAQQEPGEIKDRAQVRVLAEALHGAGDALDAMLREGDAEEGWILGLGHEARLAGDDAGMPPAPPPLRDDCFAMPAGVDWTPVDDALAALRAGLHPVARITRCKVADAAGRVLAEGVAAARANPPTANSAIDGYGFAHDSLPPGDPVLPLVAGRAAAGAPYGGTVPPGHAIRILTGAAIPGGVDTVILEEDTRRGAGQIAFRGGIKPRANTRKAGEDVTEGAEILPRGRVLTPADLALMAATGLGEVAVFERLRVAVLSTGDELVEAGGTAGTGQIFDANRPMLLALLRGWGMEAIDIGRIPDDRGALRAALDDASARANVVLTSGGASAGDEDHVSALLREAGAMQQWRIALKPGRPLALGLWQGAPVFGLPGNPVAALVCTLIFARPALGLLAGAGWQVPQGFDVPAAFGKSKKAGRREYLRARIQDGRAEVFASEGSGRISGLSWAEGLVELPDGAATIRPGDPVRYLPFGSFTL</sequence>
<evidence type="ECO:0000259" key="7">
    <source>
        <dbReference type="SMART" id="SM00852"/>
    </source>
</evidence>
<dbReference type="Gene3D" id="3.40.980.10">
    <property type="entry name" value="MoaB/Mog-like domain"/>
    <property type="match status" value="1"/>
</dbReference>
<dbReference type="GO" id="GO:0046872">
    <property type="term" value="F:metal ion binding"/>
    <property type="evidence" value="ECO:0007669"/>
    <property type="project" value="UniProtKB-UniRule"/>
</dbReference>
<dbReference type="Gene3D" id="2.170.190.11">
    <property type="entry name" value="Molybdopterin biosynthesis moea protein, domain 3"/>
    <property type="match status" value="1"/>
</dbReference>
<keyword evidence="6" id="KW-0479">Metal-binding</keyword>
<comment type="cofactor">
    <cofactor evidence="6">
        <name>Mg(2+)</name>
        <dbReference type="ChEBI" id="CHEBI:18420"/>
    </cofactor>
</comment>
<comment type="catalytic activity">
    <reaction evidence="5">
        <text>adenylyl-molybdopterin + molybdate = Mo-molybdopterin + AMP + H(+)</text>
        <dbReference type="Rhea" id="RHEA:35047"/>
        <dbReference type="ChEBI" id="CHEBI:15378"/>
        <dbReference type="ChEBI" id="CHEBI:36264"/>
        <dbReference type="ChEBI" id="CHEBI:62727"/>
        <dbReference type="ChEBI" id="CHEBI:71302"/>
        <dbReference type="ChEBI" id="CHEBI:456215"/>
        <dbReference type="EC" id="2.10.1.1"/>
    </reaction>
</comment>
<dbReference type="GO" id="GO:0006777">
    <property type="term" value="P:Mo-molybdopterin cofactor biosynthetic process"/>
    <property type="evidence" value="ECO:0007669"/>
    <property type="project" value="UniProtKB-UniRule"/>
</dbReference>
<dbReference type="FunFam" id="3.40.980.10:FF:000001">
    <property type="entry name" value="Molybdopterin molybdenumtransferase"/>
    <property type="match status" value="1"/>
</dbReference>
<dbReference type="EMBL" id="QCYH01000008">
    <property type="protein sequence ID" value="PVA09438.1"/>
    <property type="molecule type" value="Genomic_DNA"/>
</dbReference>
<organism evidence="8 9">
    <name type="scientific">Pelagivirga sediminicola</name>
    <dbReference type="NCBI Taxonomy" id="2170575"/>
    <lineage>
        <taxon>Bacteria</taxon>
        <taxon>Pseudomonadati</taxon>
        <taxon>Pseudomonadota</taxon>
        <taxon>Alphaproteobacteria</taxon>
        <taxon>Rhodobacterales</taxon>
        <taxon>Paracoccaceae</taxon>
        <taxon>Pelagivirga</taxon>
    </lineage>
</organism>
<accession>A0A2T7G4T5</accession>
<dbReference type="SUPFAM" id="SSF63867">
    <property type="entry name" value="MoeA C-terminal domain-like"/>
    <property type="match status" value="1"/>
</dbReference>
<gene>
    <name evidence="8" type="ORF">DC366_13690</name>
</gene>
<evidence type="ECO:0000256" key="4">
    <source>
        <dbReference type="ARBA" id="ARBA00023150"/>
    </source>
</evidence>